<dbReference type="InterPro" id="IPR005532">
    <property type="entry name" value="SUMF_dom"/>
</dbReference>
<dbReference type="Proteomes" id="UP000276055">
    <property type="component" value="Unassembled WGS sequence"/>
</dbReference>
<evidence type="ECO:0000313" key="3">
    <source>
        <dbReference type="Proteomes" id="UP000276055"/>
    </source>
</evidence>
<proteinExistence type="predicted"/>
<dbReference type="InterPro" id="IPR051043">
    <property type="entry name" value="Sulfatase_Mod_Factor_Kinase"/>
</dbReference>
<gene>
    <name evidence="2" type="ORF">C8D78_0012</name>
</gene>
<dbReference type="InterPro" id="IPR016187">
    <property type="entry name" value="CTDL_fold"/>
</dbReference>
<dbReference type="PANTHER" id="PTHR23150:SF19">
    <property type="entry name" value="FORMYLGLYCINE-GENERATING ENZYME"/>
    <property type="match status" value="1"/>
</dbReference>
<comment type="caution">
    <text evidence="2">The sequence shown here is derived from an EMBL/GenBank/DDBJ whole genome shotgun (WGS) entry which is preliminary data.</text>
</comment>
<name>A0A495FKG3_9MICC</name>
<dbReference type="EMBL" id="RBIR01000001">
    <property type="protein sequence ID" value="RKR29705.1"/>
    <property type="molecule type" value="Genomic_DNA"/>
</dbReference>
<dbReference type="Pfam" id="PF03781">
    <property type="entry name" value="FGE-sulfatase"/>
    <property type="match status" value="1"/>
</dbReference>
<sequence>MPGGPEGFVRLDGGEFTMGSDGHYQEEAPAHRVRVGGFWISPAAVTNREFADFVRATGYRTVAERPLDPEMFPGAPAENLVPGSMVFTGTPGPVDLLHLSQWWAWTPGANWRRPFGPGTSIGNRADHPVVHVAYEDAEAYAGWAGCRLPTEAEWEYAARGGLEGAQFTWGDDPEDAYTPRANYWHGDFPWRAQRGYGSTAPVRSFPPNGFGLYDMAGNVWEWTSDWYRQHDAGPGCCVPRDPRGGERNASVDPGQVPVPRKVIKGGSFLCADNYCQRYRPAARRPQMIDTGMSHVGFRCAASFPEPRAGVASAPDTGLGPG</sequence>
<evidence type="ECO:0000259" key="1">
    <source>
        <dbReference type="Pfam" id="PF03781"/>
    </source>
</evidence>
<accession>A0A495FKG3</accession>
<dbReference type="InterPro" id="IPR042095">
    <property type="entry name" value="SUMF_sf"/>
</dbReference>
<evidence type="ECO:0000313" key="2">
    <source>
        <dbReference type="EMBL" id="RKR29705.1"/>
    </source>
</evidence>
<dbReference type="RefSeq" id="WP_120950604.1">
    <property type="nucleotide sequence ID" value="NZ_RBIR01000001.1"/>
</dbReference>
<dbReference type="SUPFAM" id="SSF56436">
    <property type="entry name" value="C-type lectin-like"/>
    <property type="match status" value="1"/>
</dbReference>
<reference evidence="2 3" key="1">
    <citation type="submission" date="2018-10" db="EMBL/GenBank/DDBJ databases">
        <title>Genomic Encyclopedia of Type Strains, Phase IV (KMG-IV): sequencing the most valuable type-strain genomes for metagenomic binning, comparative biology and taxonomic classification.</title>
        <authorList>
            <person name="Goeker M."/>
        </authorList>
    </citation>
    <scope>NUCLEOTIDE SEQUENCE [LARGE SCALE GENOMIC DNA]</scope>
    <source>
        <strain evidence="2 3">DSM 25586</strain>
    </source>
</reference>
<protein>
    <submittedName>
        <fullName evidence="2">Formylglycine-generating enzyme required for sulfatase activity</fullName>
    </submittedName>
</protein>
<dbReference type="OrthoDB" id="9768004at2"/>
<dbReference type="AlphaFoldDB" id="A0A495FKG3"/>
<dbReference type="Gene3D" id="3.90.1580.10">
    <property type="entry name" value="paralog of FGE (formylglycine-generating enzyme)"/>
    <property type="match status" value="1"/>
</dbReference>
<feature type="domain" description="Sulfatase-modifying factor enzyme-like" evidence="1">
    <location>
        <begin position="7"/>
        <end position="300"/>
    </location>
</feature>
<dbReference type="GO" id="GO:0120147">
    <property type="term" value="F:formylglycine-generating oxidase activity"/>
    <property type="evidence" value="ECO:0007669"/>
    <property type="project" value="TreeGrafter"/>
</dbReference>
<organism evidence="2 3">
    <name type="scientific">Arthrobacter oryzae</name>
    <dbReference type="NCBI Taxonomy" id="409290"/>
    <lineage>
        <taxon>Bacteria</taxon>
        <taxon>Bacillati</taxon>
        <taxon>Actinomycetota</taxon>
        <taxon>Actinomycetes</taxon>
        <taxon>Micrococcales</taxon>
        <taxon>Micrococcaceae</taxon>
        <taxon>Arthrobacter</taxon>
    </lineage>
</organism>
<dbReference type="PANTHER" id="PTHR23150">
    <property type="entry name" value="SULFATASE MODIFYING FACTOR 1, 2"/>
    <property type="match status" value="1"/>
</dbReference>